<dbReference type="CDD" id="cd03364">
    <property type="entry name" value="TOPRIM_DnaG_primases"/>
    <property type="match status" value="1"/>
</dbReference>
<keyword evidence="6 12" id="KW-0479">Metal-binding</keyword>
<evidence type="ECO:0000256" key="9">
    <source>
        <dbReference type="ARBA" id="ARBA00022842"/>
    </source>
</evidence>
<dbReference type="Gene3D" id="3.40.1360.10">
    <property type="match status" value="1"/>
</dbReference>
<gene>
    <name evidence="12 16" type="primary">dnaG</name>
    <name evidence="16" type="ORF">ACFSUC_12395</name>
</gene>
<dbReference type="Proteomes" id="UP001597497">
    <property type="component" value="Unassembled WGS sequence"/>
</dbReference>
<evidence type="ECO:0000313" key="16">
    <source>
        <dbReference type="EMBL" id="MFD2672365.1"/>
    </source>
</evidence>
<evidence type="ECO:0000256" key="13">
    <source>
        <dbReference type="PIRNR" id="PIRNR002811"/>
    </source>
</evidence>
<keyword evidence="17" id="KW-1185">Reference proteome</keyword>
<dbReference type="Gene3D" id="6.10.140.360">
    <property type="match status" value="1"/>
</dbReference>
<dbReference type="Gene3D" id="1.10.860.10">
    <property type="entry name" value="DNAb Helicase, Chain A"/>
    <property type="match status" value="1"/>
</dbReference>
<dbReference type="PROSITE" id="PS50880">
    <property type="entry name" value="TOPRIM"/>
    <property type="match status" value="1"/>
</dbReference>
<evidence type="ECO:0000256" key="3">
    <source>
        <dbReference type="ARBA" id="ARBA00022679"/>
    </source>
</evidence>
<dbReference type="SUPFAM" id="SSF48024">
    <property type="entry name" value="N-terminal domain of DnaB helicase"/>
    <property type="match status" value="1"/>
</dbReference>
<evidence type="ECO:0000256" key="11">
    <source>
        <dbReference type="ARBA" id="ARBA00023163"/>
    </source>
</evidence>
<sequence>MNSGFIPEEDVNEVRKQSDIVEVVSRHVHLTKQGRNYMGLCPFHSEKTPSFTVSQEKQIFRCFGCQASGDVIRFVMDIDALSFPEAVTQLAEEAGMNVHWSVRPEQDTPEQRNKLKLREANEWSVKFYQLVLTGTEQGKPAKQYMNERGITDRLIQTFELGYAPPFWDKLVQVLDSKGFELEQLDAGGLVRKTDRGYIDLFRDRIMFPIHDGKGQVIAFAGRVLTSEQQPKYMNTPETILFNKSRVLYNLHRAKTEIRRTSQVVLFEGYMDVMKAWEADVKNGVATMGTALTQEHAAMMKRYADEVLICYDGDEAGQNAAAKSIAILEQARLRVKVAVLPNQMDPDDYIARYGPEAFRQQIIEVPLTSTQFKLKWVRKRWNRRDPDSKIKFIRSSLQIISKLSTPSERELYLKELSQESEIEIGTLKQEIEQMRQEIQKKQRIGDNIQKPWNTVMNDRNRTVSPLKPAYYNAERTLLYMMMHHRDVTLEVQAKLGDQFHVEVHAALAAYLYAFFAQHEEVDLTRFVSSLRSDELVQTASSILLMESEPEVSPEIIDEYIRHIRIVPQLREIEQKKREMLQAEKNGDVATAIRLGSEIIALERQLKGK</sequence>
<dbReference type="InterPro" id="IPR016136">
    <property type="entry name" value="DNA_helicase_N/primase_C"/>
</dbReference>
<evidence type="ECO:0000256" key="12">
    <source>
        <dbReference type="HAMAP-Rule" id="MF_00974"/>
    </source>
</evidence>
<dbReference type="EMBL" id="JBHUMM010000037">
    <property type="protein sequence ID" value="MFD2672365.1"/>
    <property type="molecule type" value="Genomic_DNA"/>
</dbReference>
<keyword evidence="11 12" id="KW-0804">Transcription</keyword>
<dbReference type="InterPro" id="IPR006171">
    <property type="entry name" value="TOPRIM_dom"/>
</dbReference>
<dbReference type="InterPro" id="IPR002694">
    <property type="entry name" value="Znf_CHC2"/>
</dbReference>
<dbReference type="EC" id="2.7.7.101" evidence="12"/>
<keyword evidence="1 12" id="KW-0240">DNA-directed RNA polymerase</keyword>
<keyword evidence="5 12" id="KW-0235">DNA replication</keyword>
<keyword evidence="8 12" id="KW-0862">Zinc</keyword>
<keyword evidence="3 12" id="KW-0808">Transferase</keyword>
<dbReference type="SUPFAM" id="SSF57783">
    <property type="entry name" value="Zinc beta-ribbon"/>
    <property type="match status" value="1"/>
</dbReference>
<evidence type="ECO:0000256" key="14">
    <source>
        <dbReference type="SAM" id="Coils"/>
    </source>
</evidence>
<organism evidence="16 17">
    <name type="scientific">Marinicrinis sediminis</name>
    <dbReference type="NCBI Taxonomy" id="1652465"/>
    <lineage>
        <taxon>Bacteria</taxon>
        <taxon>Bacillati</taxon>
        <taxon>Bacillota</taxon>
        <taxon>Bacilli</taxon>
        <taxon>Bacillales</taxon>
        <taxon>Paenibacillaceae</taxon>
    </lineage>
</organism>
<dbReference type="InterPro" id="IPR037068">
    <property type="entry name" value="DNA_primase_core_N_sf"/>
</dbReference>
<dbReference type="SMART" id="SM00400">
    <property type="entry name" value="ZnF_CHCC"/>
    <property type="match status" value="1"/>
</dbReference>
<dbReference type="NCBIfam" id="TIGR01391">
    <property type="entry name" value="dnaG"/>
    <property type="match status" value="1"/>
</dbReference>
<evidence type="ECO:0000256" key="7">
    <source>
        <dbReference type="ARBA" id="ARBA00022771"/>
    </source>
</evidence>
<comment type="catalytic activity">
    <reaction evidence="12">
        <text>ssDNA + n NTP = ssDNA/pppN(pN)n-1 hybrid + (n-1) diphosphate.</text>
        <dbReference type="EC" id="2.7.7.101"/>
    </reaction>
</comment>
<keyword evidence="2 12" id="KW-0639">Primosome</keyword>
<dbReference type="PANTHER" id="PTHR30313">
    <property type="entry name" value="DNA PRIMASE"/>
    <property type="match status" value="1"/>
</dbReference>
<comment type="function">
    <text evidence="12 13">RNA polymerase that catalyzes the synthesis of short RNA molecules used as primers for DNA polymerase during DNA replication.</text>
</comment>
<dbReference type="PIRSF" id="PIRSF002811">
    <property type="entry name" value="DnaG"/>
    <property type="match status" value="1"/>
</dbReference>
<comment type="cofactor">
    <cofactor evidence="12 13">
        <name>Zn(2+)</name>
        <dbReference type="ChEBI" id="CHEBI:29105"/>
    </cofactor>
    <text evidence="12 13">Binds 1 zinc ion per monomer.</text>
</comment>
<dbReference type="InterPro" id="IPR006295">
    <property type="entry name" value="DNA_primase_DnaG"/>
</dbReference>
<dbReference type="PANTHER" id="PTHR30313:SF2">
    <property type="entry name" value="DNA PRIMASE"/>
    <property type="match status" value="1"/>
</dbReference>
<evidence type="ECO:0000313" key="17">
    <source>
        <dbReference type="Proteomes" id="UP001597497"/>
    </source>
</evidence>
<dbReference type="InterPro" id="IPR019475">
    <property type="entry name" value="DNA_primase_DnaB-bd"/>
</dbReference>
<keyword evidence="14" id="KW-0175">Coiled coil</keyword>
<keyword evidence="7 12" id="KW-0863">Zinc-finger</keyword>
<dbReference type="SUPFAM" id="SSF56731">
    <property type="entry name" value="DNA primase core"/>
    <property type="match status" value="1"/>
</dbReference>
<dbReference type="InterPro" id="IPR030846">
    <property type="entry name" value="DnaG_bac"/>
</dbReference>
<dbReference type="Pfam" id="PF08275">
    <property type="entry name" value="DNAG_N"/>
    <property type="match status" value="1"/>
</dbReference>
<comment type="similarity">
    <text evidence="12 13">Belongs to the DnaG primase family.</text>
</comment>
<feature type="zinc finger region" description="CHC2-type" evidence="12">
    <location>
        <begin position="41"/>
        <end position="65"/>
    </location>
</feature>
<dbReference type="Pfam" id="PF10410">
    <property type="entry name" value="DnaB_bind"/>
    <property type="match status" value="1"/>
</dbReference>
<proteinExistence type="inferred from homology"/>
<dbReference type="InterPro" id="IPR036185">
    <property type="entry name" value="DNA_heli_DnaB-like_N_sf"/>
</dbReference>
<comment type="caution">
    <text evidence="16">The sequence shown here is derived from an EMBL/GenBank/DDBJ whole genome shotgun (WGS) entry which is preliminary data.</text>
</comment>
<evidence type="ECO:0000256" key="6">
    <source>
        <dbReference type="ARBA" id="ARBA00022723"/>
    </source>
</evidence>
<dbReference type="InterPro" id="IPR050219">
    <property type="entry name" value="DnaG_primase"/>
</dbReference>
<dbReference type="InterPro" id="IPR034151">
    <property type="entry name" value="TOPRIM_DnaG_bac"/>
</dbReference>
<dbReference type="HAMAP" id="MF_00974">
    <property type="entry name" value="DNA_primase_DnaG"/>
    <property type="match status" value="1"/>
</dbReference>
<evidence type="ECO:0000256" key="2">
    <source>
        <dbReference type="ARBA" id="ARBA00022515"/>
    </source>
</evidence>
<evidence type="ECO:0000256" key="10">
    <source>
        <dbReference type="ARBA" id="ARBA00023125"/>
    </source>
</evidence>
<dbReference type="Gene3D" id="3.90.980.10">
    <property type="entry name" value="DNA primase, catalytic core, N-terminal domain"/>
    <property type="match status" value="1"/>
</dbReference>
<evidence type="ECO:0000256" key="4">
    <source>
        <dbReference type="ARBA" id="ARBA00022695"/>
    </source>
</evidence>
<keyword evidence="10 12" id="KW-0238">DNA-binding</keyword>
<comment type="subunit">
    <text evidence="12">Monomer. Interacts with DnaB.</text>
</comment>
<dbReference type="RefSeq" id="WP_379929928.1">
    <property type="nucleotide sequence ID" value="NZ_JBHUMM010000037.1"/>
</dbReference>
<name>A0ABW5RC98_9BACL</name>
<keyword evidence="4 12" id="KW-0548">Nucleotidyltransferase</keyword>
<dbReference type="Pfam" id="PF01807">
    <property type="entry name" value="Zn_ribbon_DnaG"/>
    <property type="match status" value="1"/>
</dbReference>
<dbReference type="Pfam" id="PF13155">
    <property type="entry name" value="Toprim_2"/>
    <property type="match status" value="1"/>
</dbReference>
<dbReference type="Gene3D" id="3.90.580.10">
    <property type="entry name" value="Zinc finger, CHC2-type domain"/>
    <property type="match status" value="1"/>
</dbReference>
<reference evidence="17" key="1">
    <citation type="journal article" date="2019" name="Int. J. Syst. Evol. Microbiol.">
        <title>The Global Catalogue of Microorganisms (GCM) 10K type strain sequencing project: providing services to taxonomists for standard genome sequencing and annotation.</title>
        <authorList>
            <consortium name="The Broad Institute Genomics Platform"/>
            <consortium name="The Broad Institute Genome Sequencing Center for Infectious Disease"/>
            <person name="Wu L."/>
            <person name="Ma J."/>
        </authorList>
    </citation>
    <scope>NUCLEOTIDE SEQUENCE [LARGE SCALE GENOMIC DNA]</scope>
    <source>
        <strain evidence="17">KCTC 33676</strain>
    </source>
</reference>
<dbReference type="InterPro" id="IPR036977">
    <property type="entry name" value="DNA_primase_Znf_CHC2"/>
</dbReference>
<evidence type="ECO:0000256" key="8">
    <source>
        <dbReference type="ARBA" id="ARBA00022833"/>
    </source>
</evidence>
<accession>A0ABW5RC98</accession>
<feature type="coiled-coil region" evidence="14">
    <location>
        <begin position="416"/>
        <end position="443"/>
    </location>
</feature>
<evidence type="ECO:0000259" key="15">
    <source>
        <dbReference type="PROSITE" id="PS50880"/>
    </source>
</evidence>
<feature type="domain" description="Toprim" evidence="15">
    <location>
        <begin position="261"/>
        <end position="340"/>
    </location>
</feature>
<protein>
    <recommendedName>
        <fullName evidence="12 13">DNA primase</fullName>
        <ecNumber evidence="12">2.7.7.101</ecNumber>
    </recommendedName>
</protein>
<dbReference type="InterPro" id="IPR013264">
    <property type="entry name" value="DNAG_N"/>
</dbReference>
<keyword evidence="9" id="KW-0460">Magnesium</keyword>
<comment type="domain">
    <text evidence="12">Contains an N-terminal zinc-binding domain, a central core domain that contains the primase activity, and a C-terminal DnaB-binding domain.</text>
</comment>
<evidence type="ECO:0000256" key="1">
    <source>
        <dbReference type="ARBA" id="ARBA00022478"/>
    </source>
</evidence>
<dbReference type="SMART" id="SM00493">
    <property type="entry name" value="TOPRIM"/>
    <property type="match status" value="1"/>
</dbReference>
<evidence type="ECO:0000256" key="5">
    <source>
        <dbReference type="ARBA" id="ARBA00022705"/>
    </source>
</evidence>